<dbReference type="GO" id="GO:0003677">
    <property type="term" value="F:DNA binding"/>
    <property type="evidence" value="ECO:0007669"/>
    <property type="project" value="InterPro"/>
</dbReference>
<evidence type="ECO:0000313" key="3">
    <source>
        <dbReference type="Proteomes" id="UP000729701"/>
    </source>
</evidence>
<sequence length="147" mass="16962">MLEHNSSYKSILPQQLEIQSIKKLESILQATGNTAKLIGPNEEQIAIPESVYQVLRQVVHAFVLGQSISIMPQQQEMTTQEAADFLNVSRPYLIKLLEQGNIPYIKVGSHRRVRFEDLKNYKQLRDTERGRILDELTQESQDMGFYE</sequence>
<feature type="domain" description="Helix-turn-helix" evidence="1">
    <location>
        <begin position="77"/>
        <end position="122"/>
    </location>
</feature>
<dbReference type="InterPro" id="IPR010093">
    <property type="entry name" value="SinI_DNA-bd"/>
</dbReference>
<reference evidence="2" key="2">
    <citation type="journal article" date="2022" name="Microbiol. Resour. Announc.">
        <title>Metagenome Sequencing to Explore Phylogenomics of Terrestrial Cyanobacteria.</title>
        <authorList>
            <person name="Ward R.D."/>
            <person name="Stajich J.E."/>
            <person name="Johansen J.R."/>
            <person name="Huntemann M."/>
            <person name="Clum A."/>
            <person name="Foster B."/>
            <person name="Foster B."/>
            <person name="Roux S."/>
            <person name="Palaniappan K."/>
            <person name="Varghese N."/>
            <person name="Mukherjee S."/>
            <person name="Reddy T.B.K."/>
            <person name="Daum C."/>
            <person name="Copeland A."/>
            <person name="Chen I.A."/>
            <person name="Ivanova N.N."/>
            <person name="Kyrpides N.C."/>
            <person name="Shapiro N."/>
            <person name="Eloe-Fadrosh E.A."/>
            <person name="Pietrasiak N."/>
        </authorList>
    </citation>
    <scope>NUCLEOTIDE SEQUENCE</scope>
    <source>
        <strain evidence="2">GSE-NOS-MK-12-04C</strain>
    </source>
</reference>
<dbReference type="EMBL" id="JAHHGZ010000052">
    <property type="protein sequence ID" value="MBW4671706.1"/>
    <property type="molecule type" value="Genomic_DNA"/>
</dbReference>
<dbReference type="AlphaFoldDB" id="A0A951QTA2"/>
<dbReference type="SUPFAM" id="SSF46955">
    <property type="entry name" value="Putative DNA-binding domain"/>
    <property type="match status" value="1"/>
</dbReference>
<name>A0A951QTA2_9CYAN</name>
<evidence type="ECO:0000313" key="2">
    <source>
        <dbReference type="EMBL" id="MBW4671706.1"/>
    </source>
</evidence>
<proteinExistence type="predicted"/>
<dbReference type="InterPro" id="IPR009061">
    <property type="entry name" value="DNA-bd_dom_put_sf"/>
</dbReference>
<evidence type="ECO:0000259" key="1">
    <source>
        <dbReference type="Pfam" id="PF12728"/>
    </source>
</evidence>
<organism evidence="2 3">
    <name type="scientific">Cyanomargarita calcarea GSE-NOS-MK-12-04C</name>
    <dbReference type="NCBI Taxonomy" id="2839659"/>
    <lineage>
        <taxon>Bacteria</taxon>
        <taxon>Bacillati</taxon>
        <taxon>Cyanobacteriota</taxon>
        <taxon>Cyanophyceae</taxon>
        <taxon>Nostocales</taxon>
        <taxon>Cyanomargaritaceae</taxon>
        <taxon>Cyanomargarita</taxon>
    </lineage>
</organism>
<accession>A0A951QTA2</accession>
<dbReference type="InterPro" id="IPR041657">
    <property type="entry name" value="HTH_17"/>
</dbReference>
<reference evidence="2" key="1">
    <citation type="submission" date="2021-05" db="EMBL/GenBank/DDBJ databases">
        <authorList>
            <person name="Pietrasiak N."/>
            <person name="Ward R."/>
            <person name="Stajich J.E."/>
            <person name="Kurbessoian T."/>
        </authorList>
    </citation>
    <scope>NUCLEOTIDE SEQUENCE</scope>
    <source>
        <strain evidence="2">GSE-NOS-MK-12-04C</strain>
    </source>
</reference>
<gene>
    <name evidence="2" type="ORF">KME60_30840</name>
</gene>
<comment type="caution">
    <text evidence="2">The sequence shown here is derived from an EMBL/GenBank/DDBJ whole genome shotgun (WGS) entry which is preliminary data.</text>
</comment>
<dbReference type="Pfam" id="PF12728">
    <property type="entry name" value="HTH_17"/>
    <property type="match status" value="1"/>
</dbReference>
<protein>
    <submittedName>
        <fullName evidence="2">Helix-turn-helix domain-containing protein</fullName>
    </submittedName>
</protein>
<dbReference type="Proteomes" id="UP000729701">
    <property type="component" value="Unassembled WGS sequence"/>
</dbReference>
<dbReference type="NCBIfam" id="TIGR01764">
    <property type="entry name" value="excise"/>
    <property type="match status" value="1"/>
</dbReference>